<dbReference type="Proteomes" id="UP000598467">
    <property type="component" value="Unassembled WGS sequence"/>
</dbReference>
<dbReference type="GO" id="GO:0005524">
    <property type="term" value="F:ATP binding"/>
    <property type="evidence" value="ECO:0007669"/>
    <property type="project" value="InterPro"/>
</dbReference>
<gene>
    <name evidence="2" type="ORF">HK439_15785</name>
</gene>
<dbReference type="RefSeq" id="WP_190292488.1">
    <property type="nucleotide sequence ID" value="NZ_JABFCZ010000017.1"/>
</dbReference>
<dbReference type="Pfam" id="PF07475">
    <property type="entry name" value="Hpr_kinase_C"/>
    <property type="match status" value="1"/>
</dbReference>
<reference evidence="2" key="1">
    <citation type="submission" date="2020-05" db="EMBL/GenBank/DDBJ databases">
        <title>Identification of trans-AT polyketide cluster in two marine bacteria, producers of a novel glutaramide-containing polyketide sesbanimide D and analogs.</title>
        <authorList>
            <person name="Kacar D."/>
            <person name="Rodriguez P."/>
            <person name="Canedo L."/>
            <person name="Gonzalez E."/>
            <person name="Galan B."/>
            <person name="De La Calle F."/>
            <person name="Garcia J.L."/>
        </authorList>
    </citation>
    <scope>NUCLEOTIDE SEQUENCE</scope>
    <source>
        <strain evidence="2">PHM038</strain>
    </source>
</reference>
<evidence type="ECO:0000313" key="2">
    <source>
        <dbReference type="EMBL" id="MBD1547730.1"/>
    </source>
</evidence>
<dbReference type="AlphaFoldDB" id="A0A926P1L2"/>
<name>A0A926P1L2_9HYPH</name>
<dbReference type="EMBL" id="JABFCZ010000017">
    <property type="protein sequence ID" value="MBD1547730.1"/>
    <property type="molecule type" value="Genomic_DNA"/>
</dbReference>
<accession>A0A926P1L2</accession>
<organism evidence="2 3">
    <name type="scientific">Roseibium aggregatum</name>
    <dbReference type="NCBI Taxonomy" id="187304"/>
    <lineage>
        <taxon>Bacteria</taxon>
        <taxon>Pseudomonadati</taxon>
        <taxon>Pseudomonadota</taxon>
        <taxon>Alphaproteobacteria</taxon>
        <taxon>Hyphomicrobiales</taxon>
        <taxon>Stappiaceae</taxon>
        <taxon>Roseibium</taxon>
    </lineage>
</organism>
<feature type="domain" description="HPr kinase/phosphorylase C-terminal" evidence="1">
    <location>
        <begin position="10"/>
        <end position="91"/>
    </location>
</feature>
<dbReference type="InterPro" id="IPR011104">
    <property type="entry name" value="Hpr_kin/Pase_C"/>
</dbReference>
<protein>
    <submittedName>
        <fullName evidence="2">Aldolase</fullName>
    </submittedName>
</protein>
<dbReference type="SUPFAM" id="SSF53795">
    <property type="entry name" value="PEP carboxykinase-like"/>
    <property type="match status" value="1"/>
</dbReference>
<dbReference type="GO" id="GO:0006109">
    <property type="term" value="P:regulation of carbohydrate metabolic process"/>
    <property type="evidence" value="ECO:0007669"/>
    <property type="project" value="InterPro"/>
</dbReference>
<dbReference type="InterPro" id="IPR027417">
    <property type="entry name" value="P-loop_NTPase"/>
</dbReference>
<sequence>MSGADGLPPTVHAACVIVGTRGILLRGKSGTGKSSLCDLLVEAAGNKGHFAAHVSDDRTCLRRENGKVVASPAPTIAGKLEVRGLGIVELTNEPEAVLHLVADIVPSGELERYPEEDARSVELEGVDLPFVGLEEGRPMENLRRLRWRMRGLFPKSPDYI</sequence>
<dbReference type="GO" id="GO:0000155">
    <property type="term" value="F:phosphorelay sensor kinase activity"/>
    <property type="evidence" value="ECO:0007669"/>
    <property type="project" value="InterPro"/>
</dbReference>
<evidence type="ECO:0000259" key="1">
    <source>
        <dbReference type="Pfam" id="PF07475"/>
    </source>
</evidence>
<evidence type="ECO:0000313" key="3">
    <source>
        <dbReference type="Proteomes" id="UP000598467"/>
    </source>
</evidence>
<proteinExistence type="predicted"/>
<comment type="caution">
    <text evidence="2">The sequence shown here is derived from an EMBL/GenBank/DDBJ whole genome shotgun (WGS) entry which is preliminary data.</text>
</comment>
<dbReference type="Gene3D" id="3.40.50.300">
    <property type="entry name" value="P-loop containing nucleotide triphosphate hydrolases"/>
    <property type="match status" value="1"/>
</dbReference>